<proteinExistence type="predicted"/>
<dbReference type="InterPro" id="IPR005031">
    <property type="entry name" value="COQ10_START"/>
</dbReference>
<dbReference type="AlphaFoldDB" id="A0A7X0C9L8"/>
<keyword evidence="4" id="KW-1185">Reference proteome</keyword>
<dbReference type="SUPFAM" id="SSF55961">
    <property type="entry name" value="Bet v1-like"/>
    <property type="match status" value="1"/>
</dbReference>
<dbReference type="InterPro" id="IPR023393">
    <property type="entry name" value="START-like_dom_sf"/>
</dbReference>
<feature type="compositionally biased region" description="Acidic residues" evidence="1">
    <location>
        <begin position="336"/>
        <end position="390"/>
    </location>
</feature>
<name>A0A7X0C9L8_9ACTN</name>
<feature type="compositionally biased region" description="Low complexity" evidence="1">
    <location>
        <begin position="11"/>
        <end position="27"/>
    </location>
</feature>
<evidence type="ECO:0000313" key="4">
    <source>
        <dbReference type="Proteomes" id="UP000583800"/>
    </source>
</evidence>
<dbReference type="PANTHER" id="PTHR33824">
    <property type="entry name" value="POLYKETIDE CYCLASE/DEHYDRASE AND LIPID TRANSPORT SUPERFAMILY PROTEIN"/>
    <property type="match status" value="1"/>
</dbReference>
<dbReference type="InterPro" id="IPR047137">
    <property type="entry name" value="ORF3"/>
</dbReference>
<dbReference type="Proteomes" id="UP000583800">
    <property type="component" value="Unassembled WGS sequence"/>
</dbReference>
<dbReference type="PANTHER" id="PTHR33824:SF7">
    <property type="entry name" value="POLYKETIDE CYCLASE_DEHYDRASE AND LIPID TRANSPORT SUPERFAMILY PROTEIN"/>
    <property type="match status" value="1"/>
</dbReference>
<feature type="domain" description="Coenzyme Q-binding protein COQ10 START" evidence="2">
    <location>
        <begin position="144"/>
        <end position="264"/>
    </location>
</feature>
<dbReference type="EMBL" id="JACHJB010000002">
    <property type="protein sequence ID" value="MBB6349646.1"/>
    <property type="molecule type" value="Genomic_DNA"/>
</dbReference>
<dbReference type="Gene3D" id="3.30.530.20">
    <property type="match status" value="1"/>
</dbReference>
<feature type="compositionally biased region" description="Acidic residues" evidence="1">
    <location>
        <begin position="310"/>
        <end position="329"/>
    </location>
</feature>
<feature type="region of interest" description="Disordered" evidence="1">
    <location>
        <begin position="281"/>
        <end position="436"/>
    </location>
</feature>
<reference evidence="3 4" key="1">
    <citation type="submission" date="2020-08" db="EMBL/GenBank/DDBJ databases">
        <title>Sequencing the genomes of 1000 actinobacteria strains.</title>
        <authorList>
            <person name="Klenk H.-P."/>
        </authorList>
    </citation>
    <scope>NUCLEOTIDE SEQUENCE [LARGE SCALE GENOMIC DNA]</scope>
    <source>
        <strain evidence="3 4">DSM 45913</strain>
    </source>
</reference>
<sequence>MADVTKATRPARQAAGRGRQAADQAVGKGRQAAEEGPQKMLPDGLTSELGSALQNVAMALAERALSSVTGKVEGVTGRLTDFAQGDGGGGGLLGAITGSDKSPGSVLAGAATGAFKGAVGSLFKGKGKGSKKLKLTNIIETIDVGAPRRVVYNQWTQFQEFPSFMKKVEKVNQESDEKLSWKAQIFLSHREWKSTIREQVPDERIIWRSEGAKGYVDGAVTFHELTPDLTRVVVVLEYHPQGLFERTGNLWRAQGRRARLELKHFRRHVMTNVMLHPEEMEEGGWRGEIHDGEVVKDHETAMNEEREREEGEEEEPTDELEEGEEEPEEGERAKAEEEEEEEEEEPEEGERAAEEEEEEEEEEEPEEEEEEEEEPAETAEAEEEEPEEEEPPRRARAAPAARGRSRGQGAERPVRRRRTGAEEEAPARRKAGSRGK</sequence>
<accession>A0A7X0C9L8</accession>
<dbReference type="RefSeq" id="WP_246502610.1">
    <property type="nucleotide sequence ID" value="NZ_JACHJB010000002.1"/>
</dbReference>
<feature type="compositionally biased region" description="Basic and acidic residues" evidence="1">
    <location>
        <begin position="283"/>
        <end position="309"/>
    </location>
</feature>
<evidence type="ECO:0000256" key="1">
    <source>
        <dbReference type="SAM" id="MobiDB-lite"/>
    </source>
</evidence>
<organism evidence="3 4">
    <name type="scientific">Nonomuraea muscovyensis</name>
    <dbReference type="NCBI Taxonomy" id="1124761"/>
    <lineage>
        <taxon>Bacteria</taxon>
        <taxon>Bacillati</taxon>
        <taxon>Actinomycetota</taxon>
        <taxon>Actinomycetes</taxon>
        <taxon>Streptosporangiales</taxon>
        <taxon>Streptosporangiaceae</taxon>
        <taxon>Nonomuraea</taxon>
    </lineage>
</organism>
<evidence type="ECO:0000259" key="2">
    <source>
        <dbReference type="Pfam" id="PF03364"/>
    </source>
</evidence>
<dbReference type="CDD" id="cd07817">
    <property type="entry name" value="SRPBCC_8"/>
    <property type="match status" value="1"/>
</dbReference>
<evidence type="ECO:0000313" key="3">
    <source>
        <dbReference type="EMBL" id="MBB6349646.1"/>
    </source>
</evidence>
<dbReference type="Pfam" id="PF03364">
    <property type="entry name" value="Polyketide_cyc"/>
    <property type="match status" value="1"/>
</dbReference>
<gene>
    <name evidence="3" type="ORF">FHU36_006191</name>
</gene>
<feature type="region of interest" description="Disordered" evidence="1">
    <location>
        <begin position="1"/>
        <end position="45"/>
    </location>
</feature>
<comment type="caution">
    <text evidence="3">The sequence shown here is derived from an EMBL/GenBank/DDBJ whole genome shotgun (WGS) entry which is preliminary data.</text>
</comment>
<protein>
    <submittedName>
        <fullName evidence="3">Putative membrane protein</fullName>
    </submittedName>
</protein>